<feature type="domain" description="TolB N-terminal" evidence="7">
    <location>
        <begin position="75"/>
        <end position="164"/>
    </location>
</feature>
<gene>
    <name evidence="5 8" type="primary">tolB</name>
    <name evidence="8" type="ORF">GRI47_01860</name>
</gene>
<keyword evidence="9" id="KW-1185">Reference proteome</keyword>
<dbReference type="NCBIfam" id="TIGR02800">
    <property type="entry name" value="propeller_TolB"/>
    <property type="match status" value="1"/>
</dbReference>
<evidence type="ECO:0000256" key="2">
    <source>
        <dbReference type="ARBA" id="ARBA00009820"/>
    </source>
</evidence>
<dbReference type="EMBL" id="WTYD01000001">
    <property type="protein sequence ID" value="MXO52751.1"/>
    <property type="molecule type" value="Genomic_DNA"/>
</dbReference>
<dbReference type="InterPro" id="IPR014167">
    <property type="entry name" value="Tol-Pal_TolB"/>
</dbReference>
<dbReference type="PANTHER" id="PTHR36842">
    <property type="entry name" value="PROTEIN TOLB HOMOLOG"/>
    <property type="match status" value="1"/>
</dbReference>
<dbReference type="Gene3D" id="2.120.10.30">
    <property type="entry name" value="TolB, C-terminal domain"/>
    <property type="match status" value="1"/>
</dbReference>
<evidence type="ECO:0000313" key="9">
    <source>
        <dbReference type="Proteomes" id="UP000430272"/>
    </source>
</evidence>
<dbReference type="OrthoDB" id="9802240at2"/>
<keyword evidence="5" id="KW-0131">Cell cycle</keyword>
<feature type="chain" id="PRO_5033168426" description="Tol-Pal system protein TolB" evidence="5">
    <location>
        <begin position="29"/>
        <end position="468"/>
    </location>
</feature>
<sequence length="468" mass="50899" precursor="true">MISRILAPLLAPLLTGAALIAIPLSAQNQDLGEAPPEGGVIETVDEGEGLNVSVSYEGRLDDLGIAIPAFATDRNVPTPANQSGTSALGLELARVITSDLRNNGLFKPTGPDSLPTPSYSEITAPAWGTWSSRNAEMLVHGYVRGRSDGKLTIGCYLYDMALRDELVREGWVVPPSDWRRAAHKCADLVYSRLTGESPFFDSRIAYIAETGPKDNRTKRLAIMDSDGANHRFITTGRSTALTPRYSPDYRQLVYLSYVDGNPRIYVYDVGTGSQTLVTESANPTFAPRWSPDGRYILYSMAVGGNTDIYRVPATGGQSVRLTDAPGIDIGGSFSPDGRQIVFESDRSGNQQCYVMNADGTNQRRISFGSSRCATPEWSPRGDQIAFTNASNFNIYVMTPSGGNARRLTSGWQDEAPTWSPNGRIVQFFRTERNSGNTGLWQVDLTGENERQLPTPVDGSDPAWGPILP</sequence>
<feature type="signal peptide" evidence="5">
    <location>
        <begin position="1"/>
        <end position="28"/>
    </location>
</feature>
<dbReference type="InterPro" id="IPR011042">
    <property type="entry name" value="6-blade_b-propeller_TolB-like"/>
</dbReference>
<dbReference type="SUPFAM" id="SSF52964">
    <property type="entry name" value="TolB, N-terminal domain"/>
    <property type="match status" value="1"/>
</dbReference>
<dbReference type="GO" id="GO:0017038">
    <property type="term" value="P:protein import"/>
    <property type="evidence" value="ECO:0007669"/>
    <property type="project" value="InterPro"/>
</dbReference>
<dbReference type="AlphaFoldDB" id="A0A844Y434"/>
<protein>
    <recommendedName>
        <fullName evidence="5">Tol-Pal system protein TolB</fullName>
    </recommendedName>
</protein>
<evidence type="ECO:0000256" key="4">
    <source>
        <dbReference type="ARBA" id="ARBA00022764"/>
    </source>
</evidence>
<keyword evidence="4 5" id="KW-0574">Periplasm</keyword>
<dbReference type="Proteomes" id="UP000430272">
    <property type="component" value="Unassembled WGS sequence"/>
</dbReference>
<dbReference type="InterPro" id="IPR011659">
    <property type="entry name" value="WD40"/>
</dbReference>
<reference evidence="8 9" key="1">
    <citation type="submission" date="2019-12" db="EMBL/GenBank/DDBJ databases">
        <title>Genomic-based taxomic classification of the family Erythrobacteraceae.</title>
        <authorList>
            <person name="Xu L."/>
        </authorList>
    </citation>
    <scope>NUCLEOTIDE SEQUENCE [LARGE SCALE GENOMIC DNA]</scope>
    <source>
        <strain evidence="8 9">JCM 17468</strain>
    </source>
</reference>
<name>A0A844Y434_9SPHN</name>
<dbReference type="InterPro" id="IPR007195">
    <property type="entry name" value="TolB_N"/>
</dbReference>
<dbReference type="SUPFAM" id="SSF69304">
    <property type="entry name" value="Tricorn protease N-terminal domain"/>
    <property type="match status" value="1"/>
</dbReference>
<comment type="similarity">
    <text evidence="2 5">Belongs to the TolB family.</text>
</comment>
<dbReference type="RefSeq" id="WP_160659694.1">
    <property type="nucleotide sequence ID" value="NZ_BAABDV010000001.1"/>
</dbReference>
<accession>A0A844Y434</accession>
<keyword evidence="3 5" id="KW-0732">Signal</keyword>
<comment type="function">
    <text evidence="5">Part of the Tol-Pal system, which plays a role in outer membrane invagination during cell division and is important for maintaining outer membrane integrity.</text>
</comment>
<evidence type="ECO:0000259" key="7">
    <source>
        <dbReference type="Pfam" id="PF04052"/>
    </source>
</evidence>
<comment type="subcellular location">
    <subcellularLocation>
        <location evidence="1 5">Periplasm</location>
    </subcellularLocation>
</comment>
<organism evidence="8 9">
    <name type="scientific">Qipengyuania pelagi</name>
    <dbReference type="NCBI Taxonomy" id="994320"/>
    <lineage>
        <taxon>Bacteria</taxon>
        <taxon>Pseudomonadati</taxon>
        <taxon>Pseudomonadota</taxon>
        <taxon>Alphaproteobacteria</taxon>
        <taxon>Sphingomonadales</taxon>
        <taxon>Erythrobacteraceae</taxon>
        <taxon>Qipengyuania</taxon>
    </lineage>
</organism>
<evidence type="ECO:0000313" key="8">
    <source>
        <dbReference type="EMBL" id="MXO52751.1"/>
    </source>
</evidence>
<evidence type="ECO:0000256" key="6">
    <source>
        <dbReference type="SAM" id="MobiDB-lite"/>
    </source>
</evidence>
<dbReference type="GO" id="GO:0042597">
    <property type="term" value="C:periplasmic space"/>
    <property type="evidence" value="ECO:0007669"/>
    <property type="project" value="UniProtKB-SubCell"/>
</dbReference>
<dbReference type="HAMAP" id="MF_00671">
    <property type="entry name" value="TolB"/>
    <property type="match status" value="1"/>
</dbReference>
<comment type="subunit">
    <text evidence="5">The Tol-Pal system is composed of five core proteins: the inner membrane proteins TolA, TolQ and TolR, the periplasmic protein TolB and the outer membrane protein Pal. They form a network linking the inner and outer membranes and the peptidoglycan layer.</text>
</comment>
<dbReference type="PANTHER" id="PTHR36842:SF1">
    <property type="entry name" value="PROTEIN TOLB"/>
    <property type="match status" value="1"/>
</dbReference>
<proteinExistence type="inferred from homology"/>
<dbReference type="Pfam" id="PF04052">
    <property type="entry name" value="TolB_N"/>
    <property type="match status" value="1"/>
</dbReference>
<dbReference type="Gene3D" id="3.40.50.10070">
    <property type="entry name" value="TolB, N-terminal domain"/>
    <property type="match status" value="1"/>
</dbReference>
<comment type="caution">
    <text evidence="8">The sequence shown here is derived from an EMBL/GenBank/DDBJ whole genome shotgun (WGS) entry which is preliminary data.</text>
</comment>
<feature type="region of interest" description="Disordered" evidence="6">
    <location>
        <begin position="446"/>
        <end position="468"/>
    </location>
</feature>
<evidence type="ECO:0000256" key="1">
    <source>
        <dbReference type="ARBA" id="ARBA00004418"/>
    </source>
</evidence>
<evidence type="ECO:0000256" key="5">
    <source>
        <dbReference type="HAMAP-Rule" id="MF_00671"/>
    </source>
</evidence>
<keyword evidence="5" id="KW-0132">Cell division</keyword>
<dbReference type="GO" id="GO:0051301">
    <property type="term" value="P:cell division"/>
    <property type="evidence" value="ECO:0007669"/>
    <property type="project" value="UniProtKB-UniRule"/>
</dbReference>
<dbReference type="Pfam" id="PF07676">
    <property type="entry name" value="PD40"/>
    <property type="match status" value="4"/>
</dbReference>
<evidence type="ECO:0000256" key="3">
    <source>
        <dbReference type="ARBA" id="ARBA00022729"/>
    </source>
</evidence>